<evidence type="ECO:0000313" key="14">
    <source>
        <dbReference type="Proteomes" id="UP000635316"/>
    </source>
</evidence>
<dbReference type="InterPro" id="IPR005170">
    <property type="entry name" value="Transptr-assoc_dom"/>
</dbReference>
<dbReference type="InterPro" id="IPR046342">
    <property type="entry name" value="CBS_dom_sf"/>
</dbReference>
<reference evidence="13 14" key="1">
    <citation type="submission" date="2020-12" db="EMBL/GenBank/DDBJ databases">
        <authorList>
            <person name="Lu T."/>
            <person name="Wang Q."/>
            <person name="Han X."/>
        </authorList>
    </citation>
    <scope>NUCLEOTIDE SEQUENCE [LARGE SCALE GENOMIC DNA]</scope>
    <source>
        <strain evidence="13 14">WQ 585</strain>
    </source>
</reference>
<feature type="transmembrane region" description="Helical" evidence="10">
    <location>
        <begin position="6"/>
        <end position="24"/>
    </location>
</feature>
<dbReference type="EMBL" id="JAENGP010000009">
    <property type="protein sequence ID" value="MBK1781281.1"/>
    <property type="molecule type" value="Genomic_DNA"/>
</dbReference>
<evidence type="ECO:0000256" key="1">
    <source>
        <dbReference type="ARBA" id="ARBA00004651"/>
    </source>
</evidence>
<dbReference type="CDD" id="cd04590">
    <property type="entry name" value="CBS_pair_CorC_HlyC_assoc"/>
    <property type="match status" value="1"/>
</dbReference>
<evidence type="ECO:0000256" key="9">
    <source>
        <dbReference type="PROSITE-ProRule" id="PRU01193"/>
    </source>
</evidence>
<dbReference type="Proteomes" id="UP000635316">
    <property type="component" value="Unassembled WGS sequence"/>
</dbReference>
<feature type="transmembrane region" description="Helical" evidence="10">
    <location>
        <begin position="55"/>
        <end position="79"/>
    </location>
</feature>
<feature type="transmembrane region" description="Helical" evidence="10">
    <location>
        <begin position="99"/>
        <end position="119"/>
    </location>
</feature>
<feature type="transmembrane region" description="Helical" evidence="10">
    <location>
        <begin position="131"/>
        <end position="155"/>
    </location>
</feature>
<dbReference type="Gene3D" id="3.10.580.10">
    <property type="entry name" value="CBS-domain"/>
    <property type="match status" value="1"/>
</dbReference>
<keyword evidence="6 8" id="KW-0129">CBS domain</keyword>
<accession>A0ABS1ECF7</accession>
<dbReference type="InterPro" id="IPR016169">
    <property type="entry name" value="FAD-bd_PCMH_sub2"/>
</dbReference>
<evidence type="ECO:0000256" key="8">
    <source>
        <dbReference type="PROSITE-ProRule" id="PRU00703"/>
    </source>
</evidence>
<evidence type="ECO:0000259" key="11">
    <source>
        <dbReference type="PROSITE" id="PS51371"/>
    </source>
</evidence>
<evidence type="ECO:0000256" key="3">
    <source>
        <dbReference type="ARBA" id="ARBA00022692"/>
    </source>
</evidence>
<dbReference type="InterPro" id="IPR051676">
    <property type="entry name" value="UPF0053_domain"/>
</dbReference>
<comment type="caution">
    <text evidence="13">The sequence shown here is derived from an EMBL/GenBank/DDBJ whole genome shotgun (WGS) entry which is preliminary data.</text>
</comment>
<dbReference type="Pfam" id="PF00571">
    <property type="entry name" value="CBS"/>
    <property type="match status" value="2"/>
</dbReference>
<dbReference type="SMART" id="SM00116">
    <property type="entry name" value="CBS"/>
    <property type="match status" value="2"/>
</dbReference>
<protein>
    <submittedName>
        <fullName evidence="13">HlyC/CorC family transporter</fullName>
    </submittedName>
</protein>
<feature type="domain" description="CBS" evidence="11">
    <location>
        <begin position="279"/>
        <end position="336"/>
    </location>
</feature>
<evidence type="ECO:0000313" key="13">
    <source>
        <dbReference type="EMBL" id="MBK1781281.1"/>
    </source>
</evidence>
<dbReference type="Pfam" id="PF03471">
    <property type="entry name" value="CorC_HlyC"/>
    <property type="match status" value="1"/>
</dbReference>
<dbReference type="PROSITE" id="PS51371">
    <property type="entry name" value="CBS"/>
    <property type="match status" value="2"/>
</dbReference>
<dbReference type="InterPro" id="IPR044751">
    <property type="entry name" value="Ion_transp-like_CBS"/>
</dbReference>
<sequence>MDILIILGLILINGLFAMSEIAIVSSKRIRLQNKANAGSKSAIAALKLSDSPSRFLSTVQIGITLIGIFNGAFGEASIVTRLAPVFLEMPMFSNYAYELALAVVVIGITYASLILGELVPKRIAMQYPEAVAMFISVPMTWLSRIVSPFVAVLSFSTDFIMKILRLDQSKNSSLTEEDISGMLKEGATAGLFEKTEHDIVARALQLDDKHINTIMTPRSDIHYIDLNAPLEETLLRIADSPYSRFPVSNGGLDNIIGIVDAGSLFEQQIKLHKINIRAITKAALYVPETISAMDLLEALQKNRSEIAVVINEYGEVEGVVTLRDILKVLVGHDIPINENQVSDAVQRKDGSWLLDGGVSLDRFREIFASDVKFPEEDSEDYHTIAGFIMHQLGHIPTEAESVEWENYKLEVMDMDKHRIDRVLVSEIVIENNESDNAALDGE</sequence>
<dbReference type="InterPro" id="IPR036318">
    <property type="entry name" value="FAD-bd_PCMH-like_sf"/>
</dbReference>
<dbReference type="SMART" id="SM01091">
    <property type="entry name" value="CorC_HlyC"/>
    <property type="match status" value="1"/>
</dbReference>
<dbReference type="RefSeq" id="WP_200236028.1">
    <property type="nucleotide sequence ID" value="NZ_JAENGP010000009.1"/>
</dbReference>
<dbReference type="SUPFAM" id="SSF56176">
    <property type="entry name" value="FAD-binding/transporter-associated domain-like"/>
    <property type="match status" value="1"/>
</dbReference>
<dbReference type="Pfam" id="PF01595">
    <property type="entry name" value="CNNM"/>
    <property type="match status" value="1"/>
</dbReference>
<proteinExistence type="predicted"/>
<evidence type="ECO:0000256" key="5">
    <source>
        <dbReference type="ARBA" id="ARBA00022989"/>
    </source>
</evidence>
<feature type="domain" description="CBS" evidence="11">
    <location>
        <begin position="215"/>
        <end position="274"/>
    </location>
</feature>
<evidence type="ECO:0000256" key="10">
    <source>
        <dbReference type="SAM" id="Phobius"/>
    </source>
</evidence>
<keyword evidence="4" id="KW-0677">Repeat</keyword>
<evidence type="ECO:0000256" key="7">
    <source>
        <dbReference type="ARBA" id="ARBA00023136"/>
    </source>
</evidence>
<dbReference type="InterPro" id="IPR002550">
    <property type="entry name" value="CNNM"/>
</dbReference>
<dbReference type="PANTHER" id="PTHR43099">
    <property type="entry name" value="UPF0053 PROTEIN YRKA"/>
    <property type="match status" value="1"/>
</dbReference>
<dbReference type="PROSITE" id="PS51846">
    <property type="entry name" value="CNNM"/>
    <property type="match status" value="1"/>
</dbReference>
<gene>
    <name evidence="13" type="ORF">JHL22_08630</name>
</gene>
<dbReference type="Gene3D" id="3.30.465.10">
    <property type="match status" value="1"/>
</dbReference>
<evidence type="ECO:0000256" key="2">
    <source>
        <dbReference type="ARBA" id="ARBA00022475"/>
    </source>
</evidence>
<evidence type="ECO:0000256" key="4">
    <source>
        <dbReference type="ARBA" id="ARBA00022737"/>
    </source>
</evidence>
<dbReference type="SUPFAM" id="SSF54631">
    <property type="entry name" value="CBS-domain pair"/>
    <property type="match status" value="1"/>
</dbReference>
<evidence type="ECO:0000259" key="12">
    <source>
        <dbReference type="PROSITE" id="PS51846"/>
    </source>
</evidence>
<feature type="domain" description="CNNM transmembrane" evidence="12">
    <location>
        <begin position="1"/>
        <end position="196"/>
    </location>
</feature>
<evidence type="ECO:0000256" key="6">
    <source>
        <dbReference type="ARBA" id="ARBA00023122"/>
    </source>
</evidence>
<organism evidence="13 14">
    <name type="scientific">Advenella mandrilli</name>
    <dbReference type="NCBI Taxonomy" id="2800330"/>
    <lineage>
        <taxon>Bacteria</taxon>
        <taxon>Pseudomonadati</taxon>
        <taxon>Pseudomonadota</taxon>
        <taxon>Betaproteobacteria</taxon>
        <taxon>Burkholderiales</taxon>
        <taxon>Alcaligenaceae</taxon>
    </lineage>
</organism>
<comment type="subcellular location">
    <subcellularLocation>
        <location evidence="1">Cell membrane</location>
        <topology evidence="1">Multi-pass membrane protein</topology>
    </subcellularLocation>
</comment>
<name>A0ABS1ECF7_9BURK</name>
<dbReference type="InterPro" id="IPR000644">
    <property type="entry name" value="CBS_dom"/>
</dbReference>
<keyword evidence="7 9" id="KW-0472">Membrane</keyword>
<keyword evidence="5 9" id="KW-1133">Transmembrane helix</keyword>
<keyword evidence="2" id="KW-1003">Cell membrane</keyword>
<keyword evidence="14" id="KW-1185">Reference proteome</keyword>
<dbReference type="PANTHER" id="PTHR43099:SF5">
    <property type="entry name" value="HLYC_CORC FAMILY TRANSPORTER"/>
    <property type="match status" value="1"/>
</dbReference>
<keyword evidence="3 9" id="KW-0812">Transmembrane</keyword>